<dbReference type="InterPro" id="IPR000477">
    <property type="entry name" value="RT_dom"/>
</dbReference>
<dbReference type="EC" id="2.7.7.49" evidence="1"/>
<dbReference type="InterPro" id="IPR053134">
    <property type="entry name" value="RNA-dir_DNA_polymerase"/>
</dbReference>
<protein>
    <recommendedName>
        <fullName evidence="1">RNA-directed DNA polymerase</fullName>
        <ecNumber evidence="1">2.7.7.49</ecNumber>
    </recommendedName>
</protein>
<evidence type="ECO:0000313" key="16">
    <source>
        <dbReference type="EMBL" id="GEU38388.1"/>
    </source>
</evidence>
<dbReference type="SUPFAM" id="SSF56672">
    <property type="entry name" value="DNA/RNA polymerases"/>
    <property type="match status" value="1"/>
</dbReference>
<dbReference type="Gene3D" id="2.40.70.10">
    <property type="entry name" value="Acid Proteases"/>
    <property type="match status" value="1"/>
</dbReference>
<evidence type="ECO:0000256" key="2">
    <source>
        <dbReference type="ARBA" id="ARBA00022679"/>
    </source>
</evidence>
<dbReference type="Gene3D" id="3.30.420.10">
    <property type="entry name" value="Ribonuclease H-like superfamily/Ribonuclease H"/>
    <property type="match status" value="1"/>
</dbReference>
<evidence type="ECO:0000256" key="8">
    <source>
        <dbReference type="ARBA" id="ARBA00022918"/>
    </source>
</evidence>
<dbReference type="PANTHER" id="PTHR24559">
    <property type="entry name" value="TRANSPOSON TY3-I GAG-POL POLYPROTEIN"/>
    <property type="match status" value="1"/>
</dbReference>
<feature type="compositionally biased region" description="Basic and acidic residues" evidence="10">
    <location>
        <begin position="579"/>
        <end position="590"/>
    </location>
</feature>
<evidence type="ECO:0000259" key="11">
    <source>
        <dbReference type="Pfam" id="PF00078"/>
    </source>
</evidence>
<keyword evidence="3" id="KW-0548">Nucleotidyltransferase</keyword>
<dbReference type="InterPro" id="IPR054722">
    <property type="entry name" value="PolX-like_BBD"/>
</dbReference>
<dbReference type="Pfam" id="PF22936">
    <property type="entry name" value="Pol_BBD"/>
    <property type="match status" value="1"/>
</dbReference>
<dbReference type="InterPro" id="IPR013103">
    <property type="entry name" value="RVT_2"/>
</dbReference>
<evidence type="ECO:0000259" key="14">
    <source>
        <dbReference type="Pfam" id="PF22936"/>
    </source>
</evidence>
<dbReference type="Pfam" id="PF25597">
    <property type="entry name" value="SH3_retrovirus"/>
    <property type="match status" value="1"/>
</dbReference>
<feature type="region of interest" description="Disordered" evidence="10">
    <location>
        <begin position="1"/>
        <end position="20"/>
    </location>
</feature>
<evidence type="ECO:0000256" key="1">
    <source>
        <dbReference type="ARBA" id="ARBA00012493"/>
    </source>
</evidence>
<dbReference type="GO" id="GO:0003964">
    <property type="term" value="F:RNA-directed DNA polymerase activity"/>
    <property type="evidence" value="ECO:0007669"/>
    <property type="project" value="UniProtKB-KW"/>
</dbReference>
<gene>
    <name evidence="16" type="ORF">Tci_010366</name>
</gene>
<keyword evidence="2" id="KW-0808">Transferase</keyword>
<dbReference type="GO" id="GO:0004519">
    <property type="term" value="F:endonuclease activity"/>
    <property type="evidence" value="ECO:0007669"/>
    <property type="project" value="UniProtKB-KW"/>
</dbReference>
<feature type="domain" description="Reverse transcriptase" evidence="11">
    <location>
        <begin position="1879"/>
        <end position="1976"/>
    </location>
</feature>
<feature type="domain" description="Retroviral polymerase SH3-like" evidence="15">
    <location>
        <begin position="169"/>
        <end position="223"/>
    </location>
</feature>
<evidence type="ECO:0000256" key="9">
    <source>
        <dbReference type="SAM" id="Coils"/>
    </source>
</evidence>
<keyword evidence="6" id="KW-0255">Endonuclease</keyword>
<feature type="coiled-coil region" evidence="9">
    <location>
        <begin position="620"/>
        <end position="647"/>
    </location>
</feature>
<comment type="caution">
    <text evidence="16">The sequence shown here is derived from an EMBL/GenBank/DDBJ whole genome shotgun (WGS) entry which is preliminary data.</text>
</comment>
<dbReference type="InterPro" id="IPR021109">
    <property type="entry name" value="Peptidase_aspartic_dom_sf"/>
</dbReference>
<feature type="region of interest" description="Disordered" evidence="10">
    <location>
        <begin position="269"/>
        <end position="298"/>
    </location>
</feature>
<evidence type="ECO:0000259" key="15">
    <source>
        <dbReference type="Pfam" id="PF25597"/>
    </source>
</evidence>
<keyword evidence="5" id="KW-0645">Protease</keyword>
<evidence type="ECO:0000256" key="7">
    <source>
        <dbReference type="ARBA" id="ARBA00022801"/>
    </source>
</evidence>
<keyword evidence="7" id="KW-0378">Hydrolase</keyword>
<dbReference type="Gene3D" id="3.10.10.10">
    <property type="entry name" value="HIV Type 1 Reverse Transcriptase, subunit A, domain 1"/>
    <property type="match status" value="1"/>
</dbReference>
<feature type="domain" description="Reverse transcriptase RNase H-like" evidence="13">
    <location>
        <begin position="2018"/>
        <end position="2069"/>
    </location>
</feature>
<dbReference type="CDD" id="cd01647">
    <property type="entry name" value="RT_LTR"/>
    <property type="match status" value="1"/>
</dbReference>
<keyword evidence="4" id="KW-0540">Nuclease</keyword>
<dbReference type="Pfam" id="PF00078">
    <property type="entry name" value="RVT_1"/>
    <property type="match status" value="1"/>
</dbReference>
<keyword evidence="8 16" id="KW-0695">RNA-directed DNA polymerase</keyword>
<dbReference type="GO" id="GO:0004190">
    <property type="term" value="F:aspartic-type endopeptidase activity"/>
    <property type="evidence" value="ECO:0007669"/>
    <property type="project" value="UniProtKB-KW"/>
</dbReference>
<evidence type="ECO:0000259" key="13">
    <source>
        <dbReference type="Pfam" id="PF17917"/>
    </source>
</evidence>
<keyword evidence="5" id="KW-0064">Aspartyl protease</keyword>
<dbReference type="InterPro" id="IPR043502">
    <property type="entry name" value="DNA/RNA_pol_sf"/>
</dbReference>
<name>A0A6L2JMV9_TANCI</name>
<dbReference type="GO" id="GO:0003676">
    <property type="term" value="F:nucleic acid binding"/>
    <property type="evidence" value="ECO:0007669"/>
    <property type="project" value="InterPro"/>
</dbReference>
<feature type="domain" description="Reverse transcriptase Ty1/copia-type" evidence="12">
    <location>
        <begin position="339"/>
        <end position="434"/>
    </location>
</feature>
<evidence type="ECO:0000256" key="5">
    <source>
        <dbReference type="ARBA" id="ARBA00022750"/>
    </source>
</evidence>
<feature type="compositionally biased region" description="Polar residues" evidence="10">
    <location>
        <begin position="522"/>
        <end position="532"/>
    </location>
</feature>
<dbReference type="Pfam" id="PF07727">
    <property type="entry name" value="RVT_2"/>
    <property type="match status" value="1"/>
</dbReference>
<feature type="region of interest" description="Disordered" evidence="10">
    <location>
        <begin position="513"/>
        <end position="532"/>
    </location>
</feature>
<reference evidence="16" key="1">
    <citation type="journal article" date="2019" name="Sci. Rep.">
        <title>Draft genome of Tanacetum cinerariifolium, the natural source of mosquito coil.</title>
        <authorList>
            <person name="Yamashiro T."/>
            <person name="Shiraishi A."/>
            <person name="Satake H."/>
            <person name="Nakayama K."/>
        </authorList>
    </citation>
    <scope>NUCLEOTIDE SEQUENCE</scope>
</reference>
<feature type="region of interest" description="Disordered" evidence="10">
    <location>
        <begin position="572"/>
        <end position="600"/>
    </location>
</feature>
<dbReference type="Gene3D" id="3.30.70.270">
    <property type="match status" value="1"/>
</dbReference>
<dbReference type="Pfam" id="PF17917">
    <property type="entry name" value="RT_RNaseH"/>
    <property type="match status" value="1"/>
</dbReference>
<evidence type="ECO:0000256" key="3">
    <source>
        <dbReference type="ARBA" id="ARBA00022695"/>
    </source>
</evidence>
<accession>A0A6L2JMV9</accession>
<evidence type="ECO:0000259" key="12">
    <source>
        <dbReference type="Pfam" id="PF07727"/>
    </source>
</evidence>
<organism evidence="16">
    <name type="scientific">Tanacetum cinerariifolium</name>
    <name type="common">Dalmatian daisy</name>
    <name type="synonym">Chrysanthemum cinerariifolium</name>
    <dbReference type="NCBI Taxonomy" id="118510"/>
    <lineage>
        <taxon>Eukaryota</taxon>
        <taxon>Viridiplantae</taxon>
        <taxon>Streptophyta</taxon>
        <taxon>Embryophyta</taxon>
        <taxon>Tracheophyta</taxon>
        <taxon>Spermatophyta</taxon>
        <taxon>Magnoliopsida</taxon>
        <taxon>eudicotyledons</taxon>
        <taxon>Gunneridae</taxon>
        <taxon>Pentapetalae</taxon>
        <taxon>asterids</taxon>
        <taxon>campanulids</taxon>
        <taxon>Asterales</taxon>
        <taxon>Asteraceae</taxon>
        <taxon>Asteroideae</taxon>
        <taxon>Anthemideae</taxon>
        <taxon>Anthemidinae</taxon>
        <taxon>Tanacetum</taxon>
    </lineage>
</organism>
<sequence>MSTVNKNFPPVNRKFSTGSRNFPTVNRKFSTASRKFPTGSIRNPTADMGMKGKVGSSQNHIDDKGYLDSGCSRHMIGNISYLSDYEPFEGGYVSFGQGGCKIIGKGTIKTECIVLGRDFKLLDDANILLRTPRWLGHLNFKTMNKLVRHNLVRGLPTKCFENDHNYTAYLKGKQHKASCKFKTKGDEGYFLGYSMSSKAFRVFNKRTKRVEENLHIEFLKNKATQKGSGLNWLFDIDSLTKSMNYVPVVNACIISTNFLEHLESTLSQPQDAWNTDAPESRGNSNPTATSTNPPADQLETLTVETPIPTVKPKKISDALQDPSWVEAMQEELIQFKIQKVWSLVDCPKGVRPIGTKYVLKNKKDERGIVIRNKARLVAQWHTQEEGIDYDEVFAPVARIEAIRLFLTYALFMGFIVYQMDVKSAFLYGTIDEEVEFEALMHEKFQMSAMGELNFFLGLQVLQKEDGIFLSQDKLSMPCEALSREFSTSILRLASTTSTFILWWTSLRHLLSGTPTEPHHTPSQEAQPSLHTHISSPSIPTVTSVPTIPIPTVIPSETTPIRQYTRRHRIAQSSVLPPAADEHASPLRDDSQGEACPTDSEFIGDQDRATIAKSSTLPYDSAPKEVEINRLKERVKQLEEREGVAAINFRDDAPIKGRILASRVVNVPTGSGSIPTASTPAKGSVPTGSEEVPTASPVFATATVVTPYRRRKGKEVMVESKTPKKQKVQEEIDAQVARELEEQLAKEEELQSMIDGLDSNNETSQHRKSWTKKQKRDYYMAVIRNNLGWKAKDFKGMTFEEVEAKFNSVYKQIEYFIPMGSKEEAERIKRKDIFILVEKDYLLRKGLALVMICYKLQLENYSQMADDLVRKIYNIANSPREQGHDDQRRSEQIARDEEIARIHAEEEPQIMINGLDRSNEVISKHLAEYDQAAADLTIGERIELIKELVKYQDHHFKILQYQAQQKKPKTKKQKRDFYMTVIRNNLGWKERISKVPEEVKSSDEVPEEKIKEMMQLVPIEEVYVEALQVKHPIIDWEVHTEGQRACWKITRLGGGSASYQFLIDLLKHLDRDNLNQLWSLVKETLSKRSATNDKEMELWVELSRLYEPNVEDQLWNHTQNFMQAPAEWKLYEKCRVHQLTLKDKDILMLVEKDYPLRKEGASSLGGIVGNKMHNAFPLPAIKFLLPEELLTTSEGGSHCQNKRDATAKKIALLLKTRRNCQSKKDGNYTNQFFPPSKTTNLRNEISNFQQRFDESFSEAWDRFKDLLRAYMVKALLLDKKSQNQSPAPMKAVEKSCVTYGGAHSYRNCPATDGNVYRNNIQEFVSKAFVVNYNLGNTSYPYQAPAYQAPAPQTQGVSKEDFSAYFKANDVVMRYMQTQVLTSKPVTSPIFEPAIALVSASKPNPKTSIPYPSRRNDERNYEKANNQIEKFYQIFKDMSFKISFANALIRMPKFASTPKALIGNKEKLSEMARTLLNEHCFAILLKKLPEKLGDPGKFLIPCDFPCMAECLAPADLSARINLMPFPVWKILSLPDLTPRCMTLELADRSICHPVRVAEDVYVKAGSFHFSNDFVVVDFDANPRVPLILERSFLKTRRALIDVFEGELTLHVGKEAITFNLDQTLRYSANYSDMTAKRINVIDMACEEYSQEVLGFFDTISSGNPILYYDSIVSTTSSTLTPFGNSDFLLKEVDAFLAIEDEPNSPEFYQPYLDPKGNILLLEAFLNDDPSLPPPNQINYLPEVRKELKNCEAKSDKSSVDEPPVVELKDLPPHLKYEFLEGDDKLPVIIAKDLSVEEKTALITVLKSHKRAIDLKLFDIKGIDPEFCTMNFLWKKTLNQQSNIKVDPWVSLVHCVPKKGGFTVVENEDNELIPTRLVTSWCVCIDYRKLNEATLKDHFPLTFIDQMLERLVGNQYYCFLNRFFGYFQISIDPKDQEKTTFTWPYGTFAYRRMPFGLCNAPGTFQRCMMAIFHDMIEKTMEEKSHFMVKEGIVLGHKIFKQGIKVDNAKVDVITKLPHRTTVKVVYAFEKFRSYLILNKSIVYTDHPTLKYLFAKKDSKARLLRWVLLLQEFTFKVIDTKGAENLATDHLSRLENPHQNVLDPKEINESFPLETLNLKSKFFKDVKHYFWDDPFLFKNYADQVIKRAVGENHVSWLDKLVDALWAFRTVYKTHIRCTPYKLVYGKACHFPVELEHKAYWALKLANFDIKTTGDHRKVQINELNELRDQAYKNSLIYKEKTKSLHDSKIKNRVFNIGDRVLLFNSRQKTFLGKLKSRWSGPFTISQVYPYGTVELSQLDGPNFKVNDHHLKHYFGADIPKLEVPNL</sequence>
<keyword evidence="9" id="KW-0175">Coiled coil</keyword>
<feature type="compositionally biased region" description="Polar residues" evidence="10">
    <location>
        <begin position="281"/>
        <end position="298"/>
    </location>
</feature>
<evidence type="ECO:0000256" key="4">
    <source>
        <dbReference type="ARBA" id="ARBA00022722"/>
    </source>
</evidence>
<dbReference type="InterPro" id="IPR043128">
    <property type="entry name" value="Rev_trsase/Diguanyl_cyclase"/>
</dbReference>
<feature type="region of interest" description="Disordered" evidence="10">
    <location>
        <begin position="34"/>
        <end position="57"/>
    </location>
</feature>
<evidence type="ECO:0000256" key="6">
    <source>
        <dbReference type="ARBA" id="ARBA00022759"/>
    </source>
</evidence>
<proteinExistence type="predicted"/>
<dbReference type="InterPro" id="IPR041373">
    <property type="entry name" value="RT_RNaseH"/>
</dbReference>
<feature type="domain" description="Retrovirus-related Pol polyprotein from transposon TNT 1-94-like beta-barrel" evidence="14">
    <location>
        <begin position="66"/>
        <end position="113"/>
    </location>
</feature>
<dbReference type="InterPro" id="IPR036397">
    <property type="entry name" value="RNaseH_sf"/>
</dbReference>
<feature type="compositionally biased region" description="Polar residues" evidence="10">
    <location>
        <begin position="670"/>
        <end position="680"/>
    </location>
</feature>
<dbReference type="EMBL" id="BKCJ010001046">
    <property type="protein sequence ID" value="GEU38388.1"/>
    <property type="molecule type" value="Genomic_DNA"/>
</dbReference>
<dbReference type="InterPro" id="IPR057670">
    <property type="entry name" value="SH3_retrovirus"/>
</dbReference>
<evidence type="ECO:0000256" key="10">
    <source>
        <dbReference type="SAM" id="MobiDB-lite"/>
    </source>
</evidence>
<feature type="region of interest" description="Disordered" evidence="10">
    <location>
        <begin position="670"/>
        <end position="692"/>
    </location>
</feature>
<dbReference type="PANTHER" id="PTHR24559:SF444">
    <property type="entry name" value="REVERSE TRANSCRIPTASE DOMAIN-CONTAINING PROTEIN"/>
    <property type="match status" value="1"/>
</dbReference>